<evidence type="ECO:0000256" key="1">
    <source>
        <dbReference type="ARBA" id="ARBA00004651"/>
    </source>
</evidence>
<protein>
    <submittedName>
        <fullName evidence="9">HAMP domain-containing protein</fullName>
    </submittedName>
</protein>
<keyword evidence="4 7" id="KW-1133">Transmembrane helix</keyword>
<evidence type="ECO:0000313" key="10">
    <source>
        <dbReference type="Proteomes" id="UP000265750"/>
    </source>
</evidence>
<proteinExistence type="predicted"/>
<keyword evidence="5 7" id="KW-0472">Membrane</keyword>
<dbReference type="InterPro" id="IPR029151">
    <property type="entry name" value="Sensor-like_sf"/>
</dbReference>
<accession>A0A3A1WSJ1</accession>
<keyword evidence="10" id="KW-1185">Reference proteome</keyword>
<gene>
    <name evidence="9" type="ORF">D3218_13555</name>
</gene>
<feature type="region of interest" description="Disordered" evidence="6">
    <location>
        <begin position="256"/>
        <end position="283"/>
    </location>
</feature>
<dbReference type="SMART" id="SM00304">
    <property type="entry name" value="HAMP"/>
    <property type="match status" value="1"/>
</dbReference>
<dbReference type="Pfam" id="PF17202">
    <property type="entry name" value="sCache_3_3"/>
    <property type="match status" value="1"/>
</dbReference>
<keyword evidence="3 7" id="KW-0812">Transmembrane</keyword>
<dbReference type="SUPFAM" id="SSF103190">
    <property type="entry name" value="Sensory domain-like"/>
    <property type="match status" value="1"/>
</dbReference>
<feature type="domain" description="HAMP" evidence="8">
    <location>
        <begin position="207"/>
        <end position="260"/>
    </location>
</feature>
<dbReference type="SUPFAM" id="SSF158472">
    <property type="entry name" value="HAMP domain-like"/>
    <property type="match status" value="1"/>
</dbReference>
<evidence type="ECO:0000256" key="5">
    <source>
        <dbReference type="ARBA" id="ARBA00023136"/>
    </source>
</evidence>
<feature type="non-terminal residue" evidence="9">
    <location>
        <position position="305"/>
    </location>
</feature>
<dbReference type="PROSITE" id="PS50885">
    <property type="entry name" value="HAMP"/>
    <property type="match status" value="1"/>
</dbReference>
<evidence type="ECO:0000256" key="2">
    <source>
        <dbReference type="ARBA" id="ARBA00022475"/>
    </source>
</evidence>
<dbReference type="Pfam" id="PF00672">
    <property type="entry name" value="HAMP"/>
    <property type="match status" value="1"/>
</dbReference>
<dbReference type="InterPro" id="IPR003660">
    <property type="entry name" value="HAMP_dom"/>
</dbReference>
<dbReference type="Proteomes" id="UP000265750">
    <property type="component" value="Unassembled WGS sequence"/>
</dbReference>
<dbReference type="InterPro" id="IPR033463">
    <property type="entry name" value="sCache_3"/>
</dbReference>
<evidence type="ECO:0000256" key="3">
    <source>
        <dbReference type="ARBA" id="ARBA00022692"/>
    </source>
</evidence>
<evidence type="ECO:0000256" key="6">
    <source>
        <dbReference type="SAM" id="MobiDB-lite"/>
    </source>
</evidence>
<evidence type="ECO:0000256" key="7">
    <source>
        <dbReference type="SAM" id="Phobius"/>
    </source>
</evidence>
<dbReference type="GO" id="GO:0005886">
    <property type="term" value="C:plasma membrane"/>
    <property type="evidence" value="ECO:0007669"/>
    <property type="project" value="UniProtKB-SubCell"/>
</dbReference>
<evidence type="ECO:0000256" key="4">
    <source>
        <dbReference type="ARBA" id="ARBA00022989"/>
    </source>
</evidence>
<dbReference type="AlphaFoldDB" id="A0A3A1WSJ1"/>
<dbReference type="Gene3D" id="6.10.340.10">
    <property type="match status" value="1"/>
</dbReference>
<comment type="caution">
    <text evidence="9">The sequence shown here is derived from an EMBL/GenBank/DDBJ whole genome shotgun (WGS) entry which is preliminary data.</text>
</comment>
<dbReference type="RefSeq" id="WP_119540605.1">
    <property type="nucleotide sequence ID" value="NZ_QYRN01000006.1"/>
</dbReference>
<evidence type="ECO:0000313" key="9">
    <source>
        <dbReference type="EMBL" id="RIY00295.1"/>
    </source>
</evidence>
<name>A0A3A1WSJ1_9HYPH</name>
<organism evidence="9 10">
    <name type="scientific">Aureimonas flava</name>
    <dbReference type="NCBI Taxonomy" id="2320271"/>
    <lineage>
        <taxon>Bacteria</taxon>
        <taxon>Pseudomonadati</taxon>
        <taxon>Pseudomonadota</taxon>
        <taxon>Alphaproteobacteria</taxon>
        <taxon>Hyphomicrobiales</taxon>
        <taxon>Aurantimonadaceae</taxon>
        <taxon>Aureimonas</taxon>
    </lineage>
</organism>
<sequence>MFRNLSLPVKLTSMLALSLLLVTVLVSVAGTALLRDDAFERAEERQEVNMRVAWDILSGYGKDFERRGDVIYAGRTALNDFSEPVDHIKMLVGGTATVFMGDRRVATNVKKPDGSRAVGTALAAGPVYDAVLTAGKPFRGEADILGTPFFTAYDPIRNAAGEVIGILYVGIPQAEFLAPIVDVQHKLIGVCVGAALVVGLVFLWVTRRLMAPLRPLIETIADVAAGRTDHVVGGTERGDEIGRIARSVEDLRQAREAQQGLEREAEESRRSQAASRDRQSALDTAKAEDLRAFVAQVEMGFTRLA</sequence>
<keyword evidence="2" id="KW-1003">Cell membrane</keyword>
<reference evidence="10" key="1">
    <citation type="submission" date="2018-09" db="EMBL/GenBank/DDBJ databases">
        <authorList>
            <person name="Tuo L."/>
        </authorList>
    </citation>
    <scope>NUCLEOTIDE SEQUENCE [LARGE SCALE GENOMIC DNA]</scope>
    <source>
        <strain evidence="10">M2BS4Y-1</strain>
    </source>
</reference>
<dbReference type="GO" id="GO:0007165">
    <property type="term" value="P:signal transduction"/>
    <property type="evidence" value="ECO:0007669"/>
    <property type="project" value="InterPro"/>
</dbReference>
<evidence type="ECO:0000259" key="8">
    <source>
        <dbReference type="PROSITE" id="PS50885"/>
    </source>
</evidence>
<dbReference type="EMBL" id="QYRN01000006">
    <property type="protein sequence ID" value="RIY00295.1"/>
    <property type="molecule type" value="Genomic_DNA"/>
</dbReference>
<comment type="subcellular location">
    <subcellularLocation>
        <location evidence="1">Cell membrane</location>
        <topology evidence="1">Multi-pass membrane protein</topology>
    </subcellularLocation>
</comment>
<feature type="transmembrane region" description="Helical" evidence="7">
    <location>
        <begin position="187"/>
        <end position="205"/>
    </location>
</feature>